<dbReference type="AlphaFoldDB" id="A0A1X1TF78"/>
<reference evidence="2" key="3">
    <citation type="submission" date="2020-02" db="EMBL/GenBank/DDBJ databases">
        <authorList>
            <person name="Matsumoto Y."/>
            <person name="Motooka D."/>
            <person name="Nakamura S."/>
        </authorList>
    </citation>
    <scope>NUCLEOTIDE SEQUENCE</scope>
    <source>
        <strain evidence="2">JCM 12405</strain>
    </source>
</reference>
<accession>A0A1X1TF78</accession>
<reference evidence="3 4" key="1">
    <citation type="submission" date="2016-01" db="EMBL/GenBank/DDBJ databases">
        <title>The new phylogeny of the genus Mycobacterium.</title>
        <authorList>
            <person name="Tarcisio F."/>
            <person name="Conor M."/>
            <person name="Antonella G."/>
            <person name="Elisabetta G."/>
            <person name="Giulia F.S."/>
            <person name="Sara T."/>
            <person name="Anna F."/>
            <person name="Clotilde B."/>
            <person name="Roberto B."/>
            <person name="Veronica D.S."/>
            <person name="Fabio R."/>
            <person name="Monica P."/>
            <person name="Olivier J."/>
            <person name="Enrico T."/>
            <person name="Nicola S."/>
        </authorList>
    </citation>
    <scope>NUCLEOTIDE SEQUENCE [LARGE SCALE GENOMIC DNA]</scope>
    <source>
        <strain evidence="3 4">DSM 44339</strain>
    </source>
</reference>
<dbReference type="KEGG" id="mdr:MDOR_28410"/>
<name>A0A1X1TF78_9MYCO</name>
<protein>
    <submittedName>
        <fullName evidence="3">Uncharacterized protein</fullName>
    </submittedName>
</protein>
<feature type="region of interest" description="Disordered" evidence="1">
    <location>
        <begin position="14"/>
        <end position="44"/>
    </location>
</feature>
<dbReference type="EMBL" id="AP022605">
    <property type="protein sequence ID" value="BBZ08672.1"/>
    <property type="molecule type" value="Genomic_DNA"/>
</dbReference>
<dbReference type="Proteomes" id="UP000467201">
    <property type="component" value="Chromosome"/>
</dbReference>
<evidence type="ECO:0000313" key="2">
    <source>
        <dbReference type="EMBL" id="BBZ08672.1"/>
    </source>
</evidence>
<keyword evidence="4" id="KW-1185">Reference proteome</keyword>
<dbReference type="RefSeq" id="WP_085189285.1">
    <property type="nucleotide sequence ID" value="NZ_AP022605.1"/>
</dbReference>
<evidence type="ECO:0000256" key="1">
    <source>
        <dbReference type="SAM" id="MobiDB-lite"/>
    </source>
</evidence>
<evidence type="ECO:0000313" key="5">
    <source>
        <dbReference type="Proteomes" id="UP000467201"/>
    </source>
</evidence>
<proteinExistence type="predicted"/>
<reference evidence="2 5" key="2">
    <citation type="journal article" date="2019" name="Emerg. Microbes Infect.">
        <title>Comprehensive subspecies identification of 175 nontuberculous mycobacteria species based on 7547 genomic profiles.</title>
        <authorList>
            <person name="Matsumoto Y."/>
            <person name="Kinjo T."/>
            <person name="Motooka D."/>
            <person name="Nabeya D."/>
            <person name="Jung N."/>
            <person name="Uechi K."/>
            <person name="Horii T."/>
            <person name="Iida T."/>
            <person name="Fujita J."/>
            <person name="Nakamura S."/>
        </authorList>
    </citation>
    <scope>NUCLEOTIDE SEQUENCE [LARGE SCALE GENOMIC DNA]</scope>
    <source>
        <strain evidence="2 5">JCM 12405</strain>
    </source>
</reference>
<dbReference type="EMBL" id="LQOS01000019">
    <property type="protein sequence ID" value="ORV43194.1"/>
    <property type="molecule type" value="Genomic_DNA"/>
</dbReference>
<sequence length="83" mass="9255">MTADQDEAIQKSVLNRHSDDPLFGLPSTAFSTRDNSTRDKAMPRNDPIGICSAVVLMTRLWQAPVDAAVSPTWHVRYVRVGWS</sequence>
<evidence type="ECO:0000313" key="3">
    <source>
        <dbReference type="EMBL" id="ORV43194.1"/>
    </source>
</evidence>
<dbReference type="Proteomes" id="UP000193564">
    <property type="component" value="Unassembled WGS sequence"/>
</dbReference>
<evidence type="ECO:0000313" key="4">
    <source>
        <dbReference type="Proteomes" id="UP000193564"/>
    </source>
</evidence>
<organism evidence="3 4">
    <name type="scientific">Mycolicibacterium doricum</name>
    <dbReference type="NCBI Taxonomy" id="126673"/>
    <lineage>
        <taxon>Bacteria</taxon>
        <taxon>Bacillati</taxon>
        <taxon>Actinomycetota</taxon>
        <taxon>Actinomycetes</taxon>
        <taxon>Mycobacteriales</taxon>
        <taxon>Mycobacteriaceae</taxon>
        <taxon>Mycolicibacterium</taxon>
    </lineage>
</organism>
<gene>
    <name evidence="3" type="ORF">AWC01_06770</name>
    <name evidence="2" type="ORF">MDOR_28410</name>
</gene>